<keyword evidence="14" id="KW-1185">Reference proteome</keyword>
<dbReference type="PROSITE" id="PS50972">
    <property type="entry name" value="PTERIN_BINDING"/>
    <property type="match status" value="1"/>
</dbReference>
<dbReference type="Gene3D" id="3.20.20.20">
    <property type="entry name" value="Dihydropteroate synthase-like"/>
    <property type="match status" value="1"/>
</dbReference>
<evidence type="ECO:0000256" key="7">
    <source>
        <dbReference type="ARBA" id="ARBA00022679"/>
    </source>
</evidence>
<keyword evidence="8" id="KW-0479">Metal-binding</keyword>
<reference evidence="14" key="1">
    <citation type="submission" date="2018-04" db="EMBL/GenBank/DDBJ databases">
        <authorList>
            <person name="Liu S."/>
            <person name="Wang Z."/>
            <person name="Li J."/>
        </authorList>
    </citation>
    <scope>NUCLEOTIDE SEQUENCE [LARGE SCALE GENOMIC DNA]</scope>
    <source>
        <strain evidence="14">622</strain>
    </source>
</reference>
<dbReference type="InterPro" id="IPR000489">
    <property type="entry name" value="Pterin-binding_dom"/>
</dbReference>
<evidence type="ECO:0000256" key="1">
    <source>
        <dbReference type="ARBA" id="ARBA00000012"/>
    </source>
</evidence>
<feature type="domain" description="Pterin-binding" evidence="12">
    <location>
        <begin position="1"/>
        <end position="252"/>
    </location>
</feature>
<dbReference type="GO" id="GO:0046872">
    <property type="term" value="F:metal ion binding"/>
    <property type="evidence" value="ECO:0007669"/>
    <property type="project" value="UniProtKB-KW"/>
</dbReference>
<evidence type="ECO:0000256" key="3">
    <source>
        <dbReference type="ARBA" id="ARBA00004763"/>
    </source>
</evidence>
<accession>A0A2U1TFV0</accession>
<dbReference type="FunFam" id="3.20.20.20:FF:000006">
    <property type="entry name" value="Dihydropteroate synthase"/>
    <property type="match status" value="1"/>
</dbReference>
<dbReference type="EMBL" id="QEFB01000002">
    <property type="protein sequence ID" value="PWC07761.1"/>
    <property type="molecule type" value="Genomic_DNA"/>
</dbReference>
<dbReference type="Pfam" id="PF00809">
    <property type="entry name" value="Pterin_bind"/>
    <property type="match status" value="1"/>
</dbReference>
<sequence>MGIVNVTPDSFSDGGQFLDHERAVSHARQLVADGADIVDVGGESTRPGAERIGVTEELRRVLPVVRSLAADGIRVSVDTMNAETASAAVEAGAEFINDVSGGLADPQMVAVAADTGAPYILSHWRGHSVDMNSRAHYGDVVADVRAELEARIAALEAGGVARESIILDPGLGFAKTADQNWEILSRISELQSLGLPVLVGASRKRFLGDLLPEGAPMGDRDLPTAVVSALLAGAGIWGVRVHDVTATAIALQAHRRLA</sequence>
<comment type="pathway">
    <text evidence="3">Cofactor biosynthesis; tetrahydrofolate biosynthesis; 7,8-dihydrofolate from 2-amino-4-hydroxy-6-hydroxymethyl-7,8-dihydropteridine diphosphate and 4-aminobenzoate: step 1/2.</text>
</comment>
<dbReference type="OrthoDB" id="9811744at2"/>
<dbReference type="GO" id="GO:0004156">
    <property type="term" value="F:dihydropteroate synthase activity"/>
    <property type="evidence" value="ECO:0007669"/>
    <property type="project" value="UniProtKB-EC"/>
</dbReference>
<evidence type="ECO:0000256" key="10">
    <source>
        <dbReference type="ARBA" id="ARBA00022909"/>
    </source>
</evidence>
<evidence type="ECO:0000256" key="2">
    <source>
        <dbReference type="ARBA" id="ARBA00001946"/>
    </source>
</evidence>
<dbReference type="PROSITE" id="PS00793">
    <property type="entry name" value="DHPS_2"/>
    <property type="match status" value="1"/>
</dbReference>
<dbReference type="AlphaFoldDB" id="A0A2U1TFV0"/>
<organism evidence="13 14">
    <name type="scientific">Mycetocola zhujimingii</name>
    <dbReference type="NCBI Taxonomy" id="2079792"/>
    <lineage>
        <taxon>Bacteria</taxon>
        <taxon>Bacillati</taxon>
        <taxon>Actinomycetota</taxon>
        <taxon>Actinomycetes</taxon>
        <taxon>Micrococcales</taxon>
        <taxon>Microbacteriaceae</taxon>
        <taxon>Mycetocola</taxon>
    </lineage>
</organism>
<comment type="cofactor">
    <cofactor evidence="2">
        <name>Mg(2+)</name>
        <dbReference type="ChEBI" id="CHEBI:18420"/>
    </cofactor>
</comment>
<evidence type="ECO:0000256" key="4">
    <source>
        <dbReference type="ARBA" id="ARBA00009503"/>
    </source>
</evidence>
<dbReference type="EC" id="2.5.1.15" evidence="5"/>
<dbReference type="InterPro" id="IPR011005">
    <property type="entry name" value="Dihydropteroate_synth-like_sf"/>
</dbReference>
<evidence type="ECO:0000313" key="14">
    <source>
        <dbReference type="Proteomes" id="UP000244962"/>
    </source>
</evidence>
<evidence type="ECO:0000259" key="12">
    <source>
        <dbReference type="PROSITE" id="PS50972"/>
    </source>
</evidence>
<dbReference type="KEGG" id="myl:C3E77_12105"/>
<keyword evidence="10" id="KW-0289">Folate biosynthesis</keyword>
<evidence type="ECO:0000256" key="6">
    <source>
        <dbReference type="ARBA" id="ARBA00016919"/>
    </source>
</evidence>
<dbReference type="GO" id="GO:0046654">
    <property type="term" value="P:tetrahydrofolate biosynthetic process"/>
    <property type="evidence" value="ECO:0007669"/>
    <property type="project" value="TreeGrafter"/>
</dbReference>
<dbReference type="InterPro" id="IPR006390">
    <property type="entry name" value="DHP_synth_dom"/>
</dbReference>
<keyword evidence="9" id="KW-0460">Magnesium</keyword>
<name>A0A2U1TFV0_9MICO</name>
<comment type="caution">
    <text evidence="13">The sequence shown here is derived from an EMBL/GenBank/DDBJ whole genome shotgun (WGS) entry which is preliminary data.</text>
</comment>
<keyword evidence="7" id="KW-0808">Transferase</keyword>
<dbReference type="InterPro" id="IPR045031">
    <property type="entry name" value="DHP_synth-like"/>
</dbReference>
<evidence type="ECO:0000256" key="5">
    <source>
        <dbReference type="ARBA" id="ARBA00012458"/>
    </source>
</evidence>
<dbReference type="PANTHER" id="PTHR20941">
    <property type="entry name" value="FOLATE SYNTHESIS PROTEINS"/>
    <property type="match status" value="1"/>
</dbReference>
<comment type="catalytic activity">
    <reaction evidence="1">
        <text>(7,8-dihydropterin-6-yl)methyl diphosphate + 4-aminobenzoate = 7,8-dihydropteroate + diphosphate</text>
        <dbReference type="Rhea" id="RHEA:19949"/>
        <dbReference type="ChEBI" id="CHEBI:17836"/>
        <dbReference type="ChEBI" id="CHEBI:17839"/>
        <dbReference type="ChEBI" id="CHEBI:33019"/>
        <dbReference type="ChEBI" id="CHEBI:72950"/>
        <dbReference type="EC" id="2.5.1.15"/>
    </reaction>
</comment>
<dbReference type="CDD" id="cd00739">
    <property type="entry name" value="DHPS"/>
    <property type="match status" value="1"/>
</dbReference>
<gene>
    <name evidence="13" type="primary">folP</name>
    <name evidence="13" type="ORF">DF223_04725</name>
</gene>
<dbReference type="Proteomes" id="UP000244962">
    <property type="component" value="Unassembled WGS sequence"/>
</dbReference>
<dbReference type="PANTHER" id="PTHR20941:SF1">
    <property type="entry name" value="FOLIC ACID SYNTHESIS PROTEIN FOL1"/>
    <property type="match status" value="1"/>
</dbReference>
<protein>
    <recommendedName>
        <fullName evidence="6">Dihydropteroate synthase</fullName>
        <ecNumber evidence="5">2.5.1.15</ecNumber>
    </recommendedName>
    <alternativeName>
        <fullName evidence="11">Dihydropteroate pyrophosphorylase</fullName>
    </alternativeName>
</protein>
<comment type="similarity">
    <text evidence="4">Belongs to the DHPS family.</text>
</comment>
<evidence type="ECO:0000256" key="9">
    <source>
        <dbReference type="ARBA" id="ARBA00022842"/>
    </source>
</evidence>
<evidence type="ECO:0000313" key="13">
    <source>
        <dbReference type="EMBL" id="PWC07761.1"/>
    </source>
</evidence>
<evidence type="ECO:0000256" key="8">
    <source>
        <dbReference type="ARBA" id="ARBA00022723"/>
    </source>
</evidence>
<evidence type="ECO:0000256" key="11">
    <source>
        <dbReference type="ARBA" id="ARBA00030193"/>
    </source>
</evidence>
<dbReference type="SUPFAM" id="SSF51717">
    <property type="entry name" value="Dihydropteroate synthetase-like"/>
    <property type="match status" value="1"/>
</dbReference>
<dbReference type="NCBIfam" id="TIGR01496">
    <property type="entry name" value="DHPS"/>
    <property type="match status" value="1"/>
</dbReference>
<dbReference type="GO" id="GO:0005829">
    <property type="term" value="C:cytosol"/>
    <property type="evidence" value="ECO:0007669"/>
    <property type="project" value="TreeGrafter"/>
</dbReference>
<proteinExistence type="inferred from homology"/>
<dbReference type="GO" id="GO:0046656">
    <property type="term" value="P:folic acid biosynthetic process"/>
    <property type="evidence" value="ECO:0007669"/>
    <property type="project" value="UniProtKB-KW"/>
</dbReference>